<keyword evidence="2" id="KW-1185">Reference proteome</keyword>
<reference evidence="1 2" key="1">
    <citation type="submission" date="2024-04" db="EMBL/GenBank/DDBJ databases">
        <title>Novel species of the genus Ideonella isolated from streams.</title>
        <authorList>
            <person name="Lu H."/>
        </authorList>
    </citation>
    <scope>NUCLEOTIDE SEQUENCE [LARGE SCALE GENOMIC DNA]</scope>
    <source>
        <strain evidence="1 2">DXS29W</strain>
    </source>
</reference>
<evidence type="ECO:0000313" key="1">
    <source>
        <dbReference type="EMBL" id="MEK8029446.1"/>
    </source>
</evidence>
<accession>A0ABU9BIA7</accession>
<evidence type="ECO:0000313" key="2">
    <source>
        <dbReference type="Proteomes" id="UP001371218"/>
    </source>
</evidence>
<dbReference type="Proteomes" id="UP001371218">
    <property type="component" value="Unassembled WGS sequence"/>
</dbReference>
<dbReference type="EMBL" id="JBBUTG010000001">
    <property type="protein sequence ID" value="MEK8029446.1"/>
    <property type="molecule type" value="Genomic_DNA"/>
</dbReference>
<organism evidence="1 2">
    <name type="scientific">Ideonella lacteola</name>
    <dbReference type="NCBI Taxonomy" id="2984193"/>
    <lineage>
        <taxon>Bacteria</taxon>
        <taxon>Pseudomonadati</taxon>
        <taxon>Pseudomonadota</taxon>
        <taxon>Betaproteobacteria</taxon>
        <taxon>Burkholderiales</taxon>
        <taxon>Sphaerotilaceae</taxon>
        <taxon>Ideonella</taxon>
    </lineage>
</organism>
<gene>
    <name evidence="1" type="ORF">AACH06_01320</name>
</gene>
<protein>
    <submittedName>
        <fullName evidence="1">Uncharacterized protein</fullName>
    </submittedName>
</protein>
<name>A0ABU9BIA7_9BURK</name>
<sequence length="145" mass="15953">MFPWLWFWAPQFHFPWSGDVAQRVEPNTHWFFQGISPTAGHADIEEKAFGVASYGKQLGLITEVLLALAEQADRTAPETAESLAKLKAIASEIEAIKRHEYDQTATELEAQVKALQRQGGPRYAELVERLRPLLAATAPGAAPGG</sequence>
<dbReference type="RefSeq" id="WP_341423783.1">
    <property type="nucleotide sequence ID" value="NZ_JBBUTG010000001.1"/>
</dbReference>
<comment type="caution">
    <text evidence="1">The sequence shown here is derived from an EMBL/GenBank/DDBJ whole genome shotgun (WGS) entry which is preliminary data.</text>
</comment>
<proteinExistence type="predicted"/>